<evidence type="ECO:0000313" key="3">
    <source>
        <dbReference type="Proteomes" id="UP000315891"/>
    </source>
</evidence>
<dbReference type="Gene3D" id="2.20.130.30">
    <property type="entry name" value="Protein of unknown function DUF2782"/>
    <property type="match status" value="1"/>
</dbReference>
<keyword evidence="1" id="KW-0732">Signal</keyword>
<dbReference type="EMBL" id="CP041742">
    <property type="protein sequence ID" value="QDQ74208.1"/>
    <property type="molecule type" value="Genomic_DNA"/>
</dbReference>
<dbReference type="RefSeq" id="WP_143879717.1">
    <property type="nucleotide sequence ID" value="NZ_BAABLZ010000001.1"/>
</dbReference>
<accession>A0A516V6R6</accession>
<name>A0A516V6R6_9GAMM</name>
<dbReference type="Proteomes" id="UP000315891">
    <property type="component" value="Chromosome"/>
</dbReference>
<dbReference type="AlphaFoldDB" id="A0A516V6R6"/>
<dbReference type="InterPro" id="IPR021357">
    <property type="entry name" value="DUF2782"/>
</dbReference>
<protein>
    <submittedName>
        <fullName evidence="2">DUF2782 domain-containing protein</fullName>
    </submittedName>
</protein>
<dbReference type="OrthoDB" id="5296182at2"/>
<evidence type="ECO:0000256" key="1">
    <source>
        <dbReference type="SAM" id="SignalP"/>
    </source>
</evidence>
<proteinExistence type="predicted"/>
<feature type="chain" id="PRO_5022096219" evidence="1">
    <location>
        <begin position="21"/>
        <end position="91"/>
    </location>
</feature>
<gene>
    <name evidence="2" type="ORF">FNZ56_10110</name>
</gene>
<feature type="signal peptide" evidence="1">
    <location>
        <begin position="1"/>
        <end position="20"/>
    </location>
</feature>
<reference evidence="2 3" key="1">
    <citation type="submission" date="2019-07" db="EMBL/GenBank/DDBJ databases">
        <title>Lysobacter weifangensis sp. nov., isolated from bensulfuron-methyl contaminated farmland soil.</title>
        <authorList>
            <person name="Zhao H."/>
        </authorList>
    </citation>
    <scope>NUCLEOTIDE SEQUENCE [LARGE SCALE GENOMIC DNA]</scope>
    <source>
        <strain evidence="2 3">CC-Bw-6</strain>
    </source>
</reference>
<sequence length="91" mass="9782">MRHAILATACVLVLNACATAGPDIPADAVSATHTEANGDTVTEYRVGNQLRVVQVQPARGPAYYLYDKDGDGIVDKAGDNPPQTYFKLFSW</sequence>
<evidence type="ECO:0000313" key="2">
    <source>
        <dbReference type="EMBL" id="QDQ74208.1"/>
    </source>
</evidence>
<keyword evidence="3" id="KW-1185">Reference proteome</keyword>
<organism evidence="2 3">
    <name type="scientific">Pseudoluteimonas lycopersici</name>
    <dbReference type="NCBI Taxonomy" id="1324796"/>
    <lineage>
        <taxon>Bacteria</taxon>
        <taxon>Pseudomonadati</taxon>
        <taxon>Pseudomonadota</taxon>
        <taxon>Gammaproteobacteria</taxon>
        <taxon>Lysobacterales</taxon>
        <taxon>Lysobacteraceae</taxon>
        <taxon>Pseudoluteimonas</taxon>
    </lineage>
</organism>
<dbReference type="Pfam" id="PF11191">
    <property type="entry name" value="DUF2782"/>
    <property type="match status" value="1"/>
</dbReference>